<keyword evidence="3" id="KW-0812">Transmembrane</keyword>
<feature type="domain" description="YknX-like beta-barrel" evidence="5">
    <location>
        <begin position="256"/>
        <end position="300"/>
    </location>
</feature>
<comment type="caution">
    <text evidence="6">The sequence shown here is derived from an EMBL/GenBank/DDBJ whole genome shotgun (WGS) entry which is preliminary data.</text>
</comment>
<dbReference type="RefSeq" id="WP_343791280.1">
    <property type="nucleotide sequence ID" value="NZ_BAAAEU010000010.1"/>
</dbReference>
<dbReference type="Gene3D" id="2.40.50.100">
    <property type="match status" value="1"/>
</dbReference>
<evidence type="ECO:0000313" key="6">
    <source>
        <dbReference type="EMBL" id="GAA0716747.1"/>
    </source>
</evidence>
<name>A0ABN1ILF9_9GAMM</name>
<dbReference type="SUPFAM" id="SSF111369">
    <property type="entry name" value="HlyD-like secretion proteins"/>
    <property type="match status" value="2"/>
</dbReference>
<accession>A0ABN1ILF9</accession>
<comment type="subcellular location">
    <subcellularLocation>
        <location evidence="1">Cell envelope</location>
    </subcellularLocation>
</comment>
<proteinExistence type="inferred from homology"/>
<evidence type="ECO:0000259" key="5">
    <source>
        <dbReference type="Pfam" id="PF25990"/>
    </source>
</evidence>
<dbReference type="Gene3D" id="2.40.30.170">
    <property type="match status" value="1"/>
</dbReference>
<dbReference type="PANTHER" id="PTHR30386:SF19">
    <property type="entry name" value="MULTIDRUG EXPORT PROTEIN EMRA-RELATED"/>
    <property type="match status" value="1"/>
</dbReference>
<sequence length="372" mass="40157">MTDKQPQLQDTVADQPQPKRRWTRTLMWIAGPALVLGIGGWLYVTSGRYASTDNAYVQADHVTIAPQIGGRVVEVDVRENQAVKKGDVLFRIDAEPLEIAVARMQAQVESVKSLLDAARSGYRSAQADQRSAAADLVYKQQQFERMKELRGRGLVAQQALDTAANDLAAARAKQDSNNAAVSKAQNMLGGLPETPDEQLAGYKLALAQLAQAKLDLGHAVVRAPMDGTIGKTTLQPGDFLGTGQAAMPLVADTLWVDANFKETDLTHVRVGQPATIEVDTFPGKKWQARVASISPASGAEFSVLPAQNATGNWVKIVQRIPVRLVIEEPNHDGMILRSGMSTNVDIDTGRQNSILGRWQGGAEPVARVAQNP</sequence>
<dbReference type="InterPro" id="IPR058636">
    <property type="entry name" value="Beta-barrel_YknX"/>
</dbReference>
<dbReference type="Pfam" id="PF25990">
    <property type="entry name" value="Beta-barrel_YknX"/>
    <property type="match status" value="1"/>
</dbReference>
<dbReference type="Gene3D" id="1.10.287.470">
    <property type="entry name" value="Helix hairpin bin"/>
    <property type="match status" value="1"/>
</dbReference>
<evidence type="ECO:0000256" key="3">
    <source>
        <dbReference type="SAM" id="Phobius"/>
    </source>
</evidence>
<evidence type="ECO:0000259" key="4">
    <source>
        <dbReference type="Pfam" id="PF25917"/>
    </source>
</evidence>
<evidence type="ECO:0000256" key="2">
    <source>
        <dbReference type="ARBA" id="ARBA00009477"/>
    </source>
</evidence>
<protein>
    <submittedName>
        <fullName evidence="6">HlyD family secretion protein</fullName>
    </submittedName>
</protein>
<evidence type="ECO:0000256" key="1">
    <source>
        <dbReference type="ARBA" id="ARBA00004196"/>
    </source>
</evidence>
<dbReference type="Pfam" id="PF25917">
    <property type="entry name" value="BSH_RND"/>
    <property type="match status" value="1"/>
</dbReference>
<dbReference type="InterPro" id="IPR058625">
    <property type="entry name" value="MdtA-like_BSH"/>
</dbReference>
<feature type="domain" description="Multidrug resistance protein MdtA-like barrel-sandwich hybrid" evidence="4">
    <location>
        <begin position="61"/>
        <end position="249"/>
    </location>
</feature>
<dbReference type="InterPro" id="IPR050739">
    <property type="entry name" value="MFP"/>
</dbReference>
<keyword evidence="7" id="KW-1185">Reference proteome</keyword>
<organism evidence="6 7">
    <name type="scientific">Dokdonella soli</name>
    <dbReference type="NCBI Taxonomy" id="529810"/>
    <lineage>
        <taxon>Bacteria</taxon>
        <taxon>Pseudomonadati</taxon>
        <taxon>Pseudomonadota</taxon>
        <taxon>Gammaproteobacteria</taxon>
        <taxon>Lysobacterales</taxon>
        <taxon>Rhodanobacteraceae</taxon>
        <taxon>Dokdonella</taxon>
    </lineage>
</organism>
<dbReference type="PANTHER" id="PTHR30386">
    <property type="entry name" value="MEMBRANE FUSION SUBUNIT OF EMRAB-TOLC MULTIDRUG EFFLUX PUMP"/>
    <property type="match status" value="1"/>
</dbReference>
<comment type="similarity">
    <text evidence="2">Belongs to the membrane fusion protein (MFP) (TC 8.A.1) family.</text>
</comment>
<evidence type="ECO:0000313" key="7">
    <source>
        <dbReference type="Proteomes" id="UP001501523"/>
    </source>
</evidence>
<dbReference type="Proteomes" id="UP001501523">
    <property type="component" value="Unassembled WGS sequence"/>
</dbReference>
<feature type="transmembrane region" description="Helical" evidence="3">
    <location>
        <begin position="25"/>
        <end position="44"/>
    </location>
</feature>
<keyword evidence="3" id="KW-0472">Membrane</keyword>
<keyword evidence="3" id="KW-1133">Transmembrane helix</keyword>
<dbReference type="EMBL" id="BAAAEU010000010">
    <property type="protein sequence ID" value="GAA0716747.1"/>
    <property type="molecule type" value="Genomic_DNA"/>
</dbReference>
<reference evidence="6 7" key="1">
    <citation type="journal article" date="2019" name="Int. J. Syst. Evol. Microbiol.">
        <title>The Global Catalogue of Microorganisms (GCM) 10K type strain sequencing project: providing services to taxonomists for standard genome sequencing and annotation.</title>
        <authorList>
            <consortium name="The Broad Institute Genomics Platform"/>
            <consortium name="The Broad Institute Genome Sequencing Center for Infectious Disease"/>
            <person name="Wu L."/>
            <person name="Ma J."/>
        </authorList>
    </citation>
    <scope>NUCLEOTIDE SEQUENCE [LARGE SCALE GENOMIC DNA]</scope>
    <source>
        <strain evidence="6 7">JCM 15421</strain>
    </source>
</reference>
<gene>
    <name evidence="6" type="ORF">GCM10009105_23410</name>
</gene>